<dbReference type="Proteomes" id="UP000185124">
    <property type="component" value="Unassembled WGS sequence"/>
</dbReference>
<feature type="compositionally biased region" description="Basic and acidic residues" evidence="18">
    <location>
        <begin position="1"/>
        <end position="34"/>
    </location>
</feature>
<reference evidence="21" key="1">
    <citation type="submission" date="2016-12" db="EMBL/GenBank/DDBJ databases">
        <authorList>
            <person name="Varghese N."/>
            <person name="Submissions S."/>
        </authorList>
    </citation>
    <scope>NUCLEOTIDE SEQUENCE [LARGE SCALE GENOMIC DNA]</scope>
    <source>
        <strain evidence="21">DSM 45599</strain>
    </source>
</reference>
<evidence type="ECO:0000256" key="10">
    <source>
        <dbReference type="ARBA" id="ARBA00022840"/>
    </source>
</evidence>
<dbReference type="PRINTS" id="PR00119">
    <property type="entry name" value="CATATPASE"/>
</dbReference>
<dbReference type="Pfam" id="PF00702">
    <property type="entry name" value="Hydrolase"/>
    <property type="match status" value="1"/>
</dbReference>
<dbReference type="AlphaFoldDB" id="A0A1N5WT79"/>
<dbReference type="NCBIfam" id="TIGR01494">
    <property type="entry name" value="ATPase_P-type"/>
    <property type="match status" value="1"/>
</dbReference>
<keyword evidence="6 17" id="KW-0812">Transmembrane</keyword>
<dbReference type="SFLD" id="SFLDF00027">
    <property type="entry name" value="p-type_atpase"/>
    <property type="match status" value="1"/>
</dbReference>
<keyword evidence="16 17" id="KW-0472">Membrane</keyword>
<protein>
    <submittedName>
        <fullName evidence="20">Cu2+-exporting ATPase</fullName>
    </submittedName>
</protein>
<dbReference type="InterPro" id="IPR023298">
    <property type="entry name" value="ATPase_P-typ_TM_dom_sf"/>
</dbReference>
<evidence type="ECO:0000256" key="1">
    <source>
        <dbReference type="ARBA" id="ARBA00004651"/>
    </source>
</evidence>
<dbReference type="PROSITE" id="PS00154">
    <property type="entry name" value="ATPASE_E1_E2"/>
    <property type="match status" value="1"/>
</dbReference>
<dbReference type="PRINTS" id="PR00943">
    <property type="entry name" value="CUATPASE"/>
</dbReference>
<feature type="transmembrane region" description="Helical" evidence="17">
    <location>
        <begin position="725"/>
        <end position="744"/>
    </location>
</feature>
<keyword evidence="11" id="KW-0460">Magnesium</keyword>
<keyword evidence="7 17" id="KW-0479">Metal-binding</keyword>
<dbReference type="InterPro" id="IPR023214">
    <property type="entry name" value="HAD_sf"/>
</dbReference>
<feature type="transmembrane region" description="Helical" evidence="17">
    <location>
        <begin position="102"/>
        <end position="125"/>
    </location>
</feature>
<evidence type="ECO:0000256" key="15">
    <source>
        <dbReference type="ARBA" id="ARBA00023065"/>
    </source>
</evidence>
<dbReference type="Pfam" id="PF00122">
    <property type="entry name" value="E1-E2_ATPase"/>
    <property type="match status" value="1"/>
</dbReference>
<name>A0A1N5WT79_9ACTN</name>
<evidence type="ECO:0000256" key="5">
    <source>
        <dbReference type="ARBA" id="ARBA00022553"/>
    </source>
</evidence>
<dbReference type="InterPro" id="IPR027256">
    <property type="entry name" value="P-typ_ATPase_IB"/>
</dbReference>
<evidence type="ECO:0000256" key="6">
    <source>
        <dbReference type="ARBA" id="ARBA00022692"/>
    </source>
</evidence>
<keyword evidence="8 17" id="KW-0547">Nucleotide-binding</keyword>
<dbReference type="GO" id="GO:0055070">
    <property type="term" value="P:copper ion homeostasis"/>
    <property type="evidence" value="ECO:0007669"/>
    <property type="project" value="TreeGrafter"/>
</dbReference>
<evidence type="ECO:0000256" key="11">
    <source>
        <dbReference type="ARBA" id="ARBA00022842"/>
    </source>
</evidence>
<evidence type="ECO:0000256" key="17">
    <source>
        <dbReference type="RuleBase" id="RU362081"/>
    </source>
</evidence>
<dbReference type="InterPro" id="IPR044492">
    <property type="entry name" value="P_typ_ATPase_HD_dom"/>
</dbReference>
<evidence type="ECO:0000259" key="19">
    <source>
        <dbReference type="Pfam" id="PF00122"/>
    </source>
</evidence>
<dbReference type="GO" id="GO:0005507">
    <property type="term" value="F:copper ion binding"/>
    <property type="evidence" value="ECO:0007669"/>
    <property type="project" value="TreeGrafter"/>
</dbReference>
<evidence type="ECO:0000256" key="4">
    <source>
        <dbReference type="ARBA" id="ARBA00022475"/>
    </source>
</evidence>
<dbReference type="SFLD" id="SFLDG00002">
    <property type="entry name" value="C1.7:_P-type_atpase_like"/>
    <property type="match status" value="1"/>
</dbReference>
<keyword evidence="12" id="KW-1278">Translocase</keyword>
<evidence type="ECO:0000256" key="9">
    <source>
        <dbReference type="ARBA" id="ARBA00022796"/>
    </source>
</evidence>
<evidence type="ECO:0000313" key="21">
    <source>
        <dbReference type="Proteomes" id="UP000185124"/>
    </source>
</evidence>
<dbReference type="InterPro" id="IPR008250">
    <property type="entry name" value="ATPase_P-typ_transduc_dom_A_sf"/>
</dbReference>
<feature type="transmembrane region" description="Helical" evidence="17">
    <location>
        <begin position="387"/>
        <end position="411"/>
    </location>
</feature>
<keyword evidence="10 17" id="KW-0067">ATP-binding</keyword>
<evidence type="ECO:0000256" key="18">
    <source>
        <dbReference type="SAM" id="MobiDB-lite"/>
    </source>
</evidence>
<organism evidence="20 21">
    <name type="scientific">Micromonospora cremea</name>
    <dbReference type="NCBI Taxonomy" id="709881"/>
    <lineage>
        <taxon>Bacteria</taxon>
        <taxon>Bacillati</taxon>
        <taxon>Actinomycetota</taxon>
        <taxon>Actinomycetes</taxon>
        <taxon>Micromonosporales</taxon>
        <taxon>Micromonosporaceae</taxon>
        <taxon>Micromonospora</taxon>
    </lineage>
</organism>
<dbReference type="SUPFAM" id="SSF56784">
    <property type="entry name" value="HAD-like"/>
    <property type="match status" value="1"/>
</dbReference>
<dbReference type="GO" id="GO:0016887">
    <property type="term" value="F:ATP hydrolysis activity"/>
    <property type="evidence" value="ECO:0007669"/>
    <property type="project" value="InterPro"/>
</dbReference>
<dbReference type="PANTHER" id="PTHR43520">
    <property type="entry name" value="ATP7, ISOFORM B"/>
    <property type="match status" value="1"/>
</dbReference>
<evidence type="ECO:0000256" key="3">
    <source>
        <dbReference type="ARBA" id="ARBA00022448"/>
    </source>
</evidence>
<feature type="domain" description="P-type ATPase A" evidence="19">
    <location>
        <begin position="228"/>
        <end position="328"/>
    </location>
</feature>
<feature type="compositionally biased region" description="Basic residues" evidence="18">
    <location>
        <begin position="72"/>
        <end position="84"/>
    </location>
</feature>
<dbReference type="NCBIfam" id="TIGR01511">
    <property type="entry name" value="ATPase-IB1_Cu"/>
    <property type="match status" value="1"/>
</dbReference>
<dbReference type="STRING" id="709881.SAMN04489832_2669"/>
<dbReference type="GO" id="GO:0005886">
    <property type="term" value="C:plasma membrane"/>
    <property type="evidence" value="ECO:0007669"/>
    <property type="project" value="UniProtKB-SubCell"/>
</dbReference>
<keyword evidence="9" id="KW-0187">Copper transport</keyword>
<evidence type="ECO:0000256" key="14">
    <source>
        <dbReference type="ARBA" id="ARBA00023008"/>
    </source>
</evidence>
<feature type="compositionally biased region" description="Basic and acidic residues" evidence="18">
    <location>
        <begin position="85"/>
        <end position="94"/>
    </location>
</feature>
<keyword evidence="13 17" id="KW-1133">Transmembrane helix</keyword>
<keyword evidence="5" id="KW-0597">Phosphoprotein</keyword>
<evidence type="ECO:0000256" key="12">
    <source>
        <dbReference type="ARBA" id="ARBA00022967"/>
    </source>
</evidence>
<evidence type="ECO:0000256" key="8">
    <source>
        <dbReference type="ARBA" id="ARBA00022741"/>
    </source>
</evidence>
<evidence type="ECO:0000256" key="2">
    <source>
        <dbReference type="ARBA" id="ARBA00006024"/>
    </source>
</evidence>
<dbReference type="Gene3D" id="2.70.150.10">
    <property type="entry name" value="Calcium-transporting ATPase, cytoplasmic transduction domain A"/>
    <property type="match status" value="1"/>
</dbReference>
<dbReference type="InterPro" id="IPR001757">
    <property type="entry name" value="P_typ_ATPase"/>
</dbReference>
<feature type="transmembrane region" description="Helical" evidence="17">
    <location>
        <begin position="192"/>
        <end position="209"/>
    </location>
</feature>
<feature type="region of interest" description="Disordered" evidence="18">
    <location>
        <begin position="1"/>
        <end position="94"/>
    </location>
</feature>
<keyword evidence="21" id="KW-1185">Reference proteome</keyword>
<feature type="compositionally biased region" description="Polar residues" evidence="18">
    <location>
        <begin position="52"/>
        <end position="62"/>
    </location>
</feature>
<feature type="transmembrane region" description="Helical" evidence="17">
    <location>
        <begin position="131"/>
        <end position="153"/>
    </location>
</feature>
<dbReference type="InterPro" id="IPR036412">
    <property type="entry name" value="HAD-like_sf"/>
</dbReference>
<evidence type="ECO:0000256" key="13">
    <source>
        <dbReference type="ARBA" id="ARBA00022989"/>
    </source>
</evidence>
<evidence type="ECO:0000256" key="16">
    <source>
        <dbReference type="ARBA" id="ARBA00023136"/>
    </source>
</evidence>
<comment type="subcellular location">
    <subcellularLocation>
        <location evidence="1">Cell membrane</location>
        <topology evidence="1">Multi-pass membrane protein</topology>
    </subcellularLocation>
</comment>
<evidence type="ECO:0000313" key="20">
    <source>
        <dbReference type="EMBL" id="SIM87517.1"/>
    </source>
</evidence>
<dbReference type="GO" id="GO:0005524">
    <property type="term" value="F:ATP binding"/>
    <property type="evidence" value="ECO:0007669"/>
    <property type="project" value="UniProtKB-UniRule"/>
</dbReference>
<dbReference type="PANTHER" id="PTHR43520:SF5">
    <property type="entry name" value="CATION-TRANSPORTING P-TYPE ATPASE-RELATED"/>
    <property type="match status" value="1"/>
</dbReference>
<dbReference type="SFLD" id="SFLDS00003">
    <property type="entry name" value="Haloacid_Dehalogenase"/>
    <property type="match status" value="1"/>
</dbReference>
<accession>A0A1N5WT79</accession>
<keyword evidence="15" id="KW-0406">Ion transport</keyword>
<feature type="transmembrane region" description="Helical" evidence="17">
    <location>
        <begin position="165"/>
        <end position="186"/>
    </location>
</feature>
<sequence length="751" mass="79192">MRHEHSGHENATDVHVTPREYSHEGHARTTDPRHGPAPGAPQPRVPHHRNDPTYSTGTQTRLPSEDAGGHDSHHHAAHHGHAGHGGHDKHAGHDPEQFRRKFWLSLALTLPIVVTSHMVMNWFGYTLDFPGMSLVGPVLGSVVFFYGGWPFLVGGVREIRDRAPGMMLLITMAIAVAYTASLATSLKLFDLDFWWELAALVTIMLLGHWQEMKAIGQAQGALAALAALLPDDAERIDDSGELHPVPVSQLRVGDLVLVRSGARVPADGRIVEGAAELDESMITGESRPVSRGVGDRVVAGTVATDSALRLRVDAVGDDTALAGIGRLVAQAQASAGRAQVLADRFAAMLFYVATAAALVTFGVWWALGDLDESVVRTVTVLVIACPHALGLAIPLVIALSTAVSARAGILVKDRLALERMRTVDAVLFDKTGTLTKGAHTVTATAAAAGTTEDEVLRIAGAVETDSEHPLAKALVAVAQDRGMRAIARDFRSLTGRGVQAVVDGTTYAVGGPALLRELGARVPDELVRVEQVWSARGAAVLHLVRLPDGGRAEAVGAFALEDEIRPEAREAIAQLREQGVRKIVMITGDARPVAEAVAADLGFRPGVDEVFAEVLPADKDRAVADLQARGLTVAMVGDGVNDAPALARADVGLAIGAGTDVAIESAGVILASSDPRGVTAVIRLSRASYRKMIQNLAWAAGYNVVAIPLAAGVLAWAGISLSPAVGAVLMSVSTIVVALNAQMLRRVRLTR</sequence>
<dbReference type="SUPFAM" id="SSF81653">
    <property type="entry name" value="Calcium ATPase, transduction domain A"/>
    <property type="match status" value="1"/>
</dbReference>
<dbReference type="InterPro" id="IPR023299">
    <property type="entry name" value="ATPase_P-typ_cyto_dom_N"/>
</dbReference>
<keyword evidence="4 17" id="KW-1003">Cell membrane</keyword>
<comment type="similarity">
    <text evidence="2 17">Belongs to the cation transport ATPase (P-type) (TC 3.A.3) family. Type IB subfamily.</text>
</comment>
<dbReference type="EMBL" id="FSQT01000001">
    <property type="protein sequence ID" value="SIM87517.1"/>
    <property type="molecule type" value="Genomic_DNA"/>
</dbReference>
<feature type="transmembrane region" description="Helical" evidence="17">
    <location>
        <begin position="345"/>
        <end position="367"/>
    </location>
</feature>
<gene>
    <name evidence="20" type="ORF">SAMN04489832_2669</name>
</gene>
<keyword evidence="3" id="KW-0813">Transport</keyword>
<feature type="transmembrane region" description="Helical" evidence="17">
    <location>
        <begin position="696"/>
        <end position="719"/>
    </location>
</feature>
<dbReference type="Gene3D" id="3.40.1110.10">
    <property type="entry name" value="Calcium-transporting ATPase, cytoplasmic domain N"/>
    <property type="match status" value="1"/>
</dbReference>
<proteinExistence type="inferred from homology"/>
<dbReference type="GO" id="GO:0043682">
    <property type="term" value="F:P-type divalent copper transporter activity"/>
    <property type="evidence" value="ECO:0007669"/>
    <property type="project" value="TreeGrafter"/>
</dbReference>
<dbReference type="FunFam" id="2.70.150.10:FF:000020">
    <property type="entry name" value="Copper-exporting P-type ATPase A"/>
    <property type="match status" value="1"/>
</dbReference>
<evidence type="ECO:0000256" key="7">
    <source>
        <dbReference type="ARBA" id="ARBA00022723"/>
    </source>
</evidence>
<dbReference type="NCBIfam" id="TIGR01525">
    <property type="entry name" value="ATPase-IB_hvy"/>
    <property type="match status" value="1"/>
</dbReference>
<dbReference type="InterPro" id="IPR018303">
    <property type="entry name" value="ATPase_P-typ_P_site"/>
</dbReference>
<dbReference type="SUPFAM" id="SSF81665">
    <property type="entry name" value="Calcium ATPase, transmembrane domain M"/>
    <property type="match status" value="1"/>
</dbReference>
<keyword evidence="14" id="KW-0186">Copper</keyword>
<dbReference type="Gene3D" id="3.40.50.1000">
    <property type="entry name" value="HAD superfamily/HAD-like"/>
    <property type="match status" value="1"/>
</dbReference>
<dbReference type="InterPro" id="IPR059000">
    <property type="entry name" value="ATPase_P-type_domA"/>
</dbReference>